<dbReference type="GO" id="GO:0031514">
    <property type="term" value="C:motile cilium"/>
    <property type="evidence" value="ECO:0007669"/>
    <property type="project" value="Ensembl"/>
</dbReference>
<dbReference type="PANTHER" id="PTHR46518">
    <property type="entry name" value="COILED-COIL DOMAIN-CONTAINING PROTEIN 151"/>
    <property type="match status" value="1"/>
</dbReference>
<name>A0A8C6L5X5_NOTFU</name>
<dbReference type="InterPro" id="IPR033192">
    <property type="entry name" value="ODAD3"/>
</dbReference>
<dbReference type="Pfam" id="PF21773">
    <property type="entry name" value="ODAD1_CC"/>
    <property type="match status" value="1"/>
</dbReference>
<feature type="coiled-coil region" evidence="2">
    <location>
        <begin position="320"/>
        <end position="390"/>
    </location>
</feature>
<gene>
    <name evidence="5" type="primary">odad3</name>
</gene>
<dbReference type="GO" id="GO:0036064">
    <property type="term" value="C:ciliary basal body"/>
    <property type="evidence" value="ECO:0007669"/>
    <property type="project" value="Ensembl"/>
</dbReference>
<evidence type="ECO:0000256" key="1">
    <source>
        <dbReference type="ARBA" id="ARBA00023054"/>
    </source>
</evidence>
<dbReference type="AlphaFoldDB" id="A0A8C6L5X5"/>
<dbReference type="GO" id="GO:0061371">
    <property type="term" value="P:determination of heart left/right asymmetry"/>
    <property type="evidence" value="ECO:0007669"/>
    <property type="project" value="Ensembl"/>
</dbReference>
<dbReference type="GO" id="GO:0090660">
    <property type="term" value="P:cerebrospinal fluid circulation"/>
    <property type="evidence" value="ECO:0007669"/>
    <property type="project" value="Ensembl"/>
</dbReference>
<reference evidence="5" key="1">
    <citation type="submission" date="2014-08" db="EMBL/GenBank/DDBJ databases">
        <authorList>
            <person name="Senf B."/>
            <person name="Petzold A."/>
            <person name="Downie B.R."/>
            <person name="Koch P."/>
            <person name="Platzer M."/>
        </authorList>
    </citation>
    <scope>NUCLEOTIDE SEQUENCE [LARGE SCALE GENOMIC DNA]</scope>
    <source>
        <strain evidence="5">GRZ</strain>
    </source>
</reference>
<feature type="region of interest" description="Disordered" evidence="3">
    <location>
        <begin position="262"/>
        <end position="283"/>
    </location>
</feature>
<evidence type="ECO:0000313" key="6">
    <source>
        <dbReference type="Proteomes" id="UP000694548"/>
    </source>
</evidence>
<organism evidence="5 6">
    <name type="scientific">Nothobranchius furzeri</name>
    <name type="common">Turquoise killifish</name>
    <dbReference type="NCBI Taxonomy" id="105023"/>
    <lineage>
        <taxon>Eukaryota</taxon>
        <taxon>Metazoa</taxon>
        <taxon>Chordata</taxon>
        <taxon>Craniata</taxon>
        <taxon>Vertebrata</taxon>
        <taxon>Euteleostomi</taxon>
        <taxon>Actinopterygii</taxon>
        <taxon>Neopterygii</taxon>
        <taxon>Teleostei</taxon>
        <taxon>Neoteleostei</taxon>
        <taxon>Acanthomorphata</taxon>
        <taxon>Ovalentaria</taxon>
        <taxon>Atherinomorphae</taxon>
        <taxon>Cyprinodontiformes</taxon>
        <taxon>Nothobranchiidae</taxon>
        <taxon>Nothobranchius</taxon>
    </lineage>
</organism>
<dbReference type="GO" id="GO:0035253">
    <property type="term" value="C:ciliary rootlet"/>
    <property type="evidence" value="ECO:0007669"/>
    <property type="project" value="TreeGrafter"/>
</dbReference>
<reference evidence="5" key="2">
    <citation type="submission" date="2025-08" db="UniProtKB">
        <authorList>
            <consortium name="Ensembl"/>
        </authorList>
    </citation>
    <scope>IDENTIFICATION</scope>
</reference>
<dbReference type="GO" id="GO:0005576">
    <property type="term" value="C:extracellular region"/>
    <property type="evidence" value="ECO:0007669"/>
    <property type="project" value="GOC"/>
</dbReference>
<dbReference type="Proteomes" id="UP000694548">
    <property type="component" value="Chromosome sgr02"/>
</dbReference>
<evidence type="ECO:0000259" key="4">
    <source>
        <dbReference type="Pfam" id="PF21773"/>
    </source>
</evidence>
<dbReference type="PANTHER" id="PTHR46518:SF1">
    <property type="entry name" value="OUTER DYNEIN ARM-DOCKING COMPLEX SUBUNIT 3"/>
    <property type="match status" value="1"/>
</dbReference>
<proteinExistence type="predicted"/>
<dbReference type="GO" id="GO:0070121">
    <property type="term" value="P:Kupffer's vesicle development"/>
    <property type="evidence" value="ECO:0007669"/>
    <property type="project" value="Ensembl"/>
</dbReference>
<evidence type="ECO:0000313" key="5">
    <source>
        <dbReference type="Ensembl" id="ENSNFUP00015014333.1"/>
    </source>
</evidence>
<keyword evidence="6" id="KW-1185">Reference proteome</keyword>
<dbReference type="GeneTree" id="ENSGT00940000153116"/>
<evidence type="ECO:0000256" key="2">
    <source>
        <dbReference type="SAM" id="Coils"/>
    </source>
</evidence>
<dbReference type="GO" id="GO:0035469">
    <property type="term" value="P:determination of pancreatic left/right asymmetry"/>
    <property type="evidence" value="ECO:0007669"/>
    <property type="project" value="Ensembl"/>
</dbReference>
<feature type="domain" description="ODAD1 central coiled coil region" evidence="4">
    <location>
        <begin position="277"/>
        <end position="413"/>
    </location>
</feature>
<feature type="coiled-coil region" evidence="2">
    <location>
        <begin position="110"/>
        <end position="219"/>
    </location>
</feature>
<sequence length="525" mass="60928">TKMPFAAERKKLPPHDQITELQRKIQLLDGDKTAFYESSQSAMKKNRESILQLRQDNKRLYRKVAEGDEHIIRVAFQNKGLKQDAFHNMSGKVSSAATVDQKVLSKTKRLNASKHTTRTYQQRLDELKREYERIKPEGGSGAVSSSAWERKKEEDNLHALENRLEKTQFKSKEAENITSYYQKLKTELQDESLTFQGQLDSLEAEILKYRKELHSLQVMRDDAQLSEEAAKAAFQQQDELLSRERKERERAITSYRKIVEEHKRTPLQPDELSSEAQHSTTRIPAEEEKAFSALEEAFERIKETTGATDVQEIVKRFTSQKEMHEHLEKLKKENEEALLQLKEQRELLIQRFEEEEYSGDAKLSCEQQKLEEAELQLQAHQQRCDSARERLDWLTTTLSTVTAGVEHLAEKLQHITLSAGRVTAQQPDSEEAVLELLAQCELQLQLLQKEFEGKDLTAIMKEMGEDEVRKSFSTLYAFTRHYNQTRRCTLKMLVNQTGGIQTCRTQIKDKKEIQQNSQKLTAKNQ</sequence>
<protein>
    <submittedName>
        <fullName evidence="5">Outer dynein arm docking complex subunit 3</fullName>
    </submittedName>
</protein>
<evidence type="ECO:0000256" key="3">
    <source>
        <dbReference type="SAM" id="MobiDB-lite"/>
    </source>
</evidence>
<dbReference type="GO" id="GO:0036158">
    <property type="term" value="P:outer dynein arm assembly"/>
    <property type="evidence" value="ECO:0007669"/>
    <property type="project" value="Ensembl"/>
</dbReference>
<dbReference type="InterPro" id="IPR049258">
    <property type="entry name" value="ODAD1_CC"/>
</dbReference>
<reference evidence="5" key="3">
    <citation type="submission" date="2025-09" db="UniProtKB">
        <authorList>
            <consortium name="Ensembl"/>
        </authorList>
    </citation>
    <scope>IDENTIFICATION</scope>
</reference>
<dbReference type="GO" id="GO:0097542">
    <property type="term" value="C:ciliary tip"/>
    <property type="evidence" value="ECO:0007669"/>
    <property type="project" value="TreeGrafter"/>
</dbReference>
<keyword evidence="1 2" id="KW-0175">Coiled coil</keyword>
<dbReference type="GO" id="GO:0036159">
    <property type="term" value="P:inner dynein arm assembly"/>
    <property type="evidence" value="ECO:0007669"/>
    <property type="project" value="Ensembl"/>
</dbReference>
<dbReference type="GO" id="GO:0000132">
    <property type="term" value="P:establishment of mitotic spindle orientation"/>
    <property type="evidence" value="ECO:0007669"/>
    <property type="project" value="Ensembl"/>
</dbReference>
<accession>A0A8C6L5X5</accession>
<dbReference type="Ensembl" id="ENSNFUT00015015046.1">
    <property type="protein sequence ID" value="ENSNFUP00015014333.1"/>
    <property type="gene ID" value="ENSNFUG00015006949.1"/>
</dbReference>
<dbReference type="GO" id="GO:0071910">
    <property type="term" value="P:determination of liver left/right asymmetry"/>
    <property type="evidence" value="ECO:0007669"/>
    <property type="project" value="Ensembl"/>
</dbReference>